<name>A0ABV4CI03_9PSEU</name>
<dbReference type="InterPro" id="IPR017039">
    <property type="entry name" value="Virul_fac_BrkB"/>
</dbReference>
<reference evidence="7 8" key="1">
    <citation type="submission" date="2024-08" db="EMBL/GenBank/DDBJ databases">
        <title>Genome mining of Saccharopolyspora cebuensis PGLac3 from Nigerian medicinal plant.</title>
        <authorList>
            <person name="Ezeobiora C.E."/>
            <person name="Igbokwe N.H."/>
            <person name="Amin D.H."/>
            <person name="Mendie U.E."/>
        </authorList>
    </citation>
    <scope>NUCLEOTIDE SEQUENCE [LARGE SCALE GENOMIC DNA]</scope>
    <source>
        <strain evidence="7 8">PGLac3</strain>
    </source>
</reference>
<feature type="transmembrane region" description="Helical" evidence="6">
    <location>
        <begin position="46"/>
        <end position="69"/>
    </location>
</feature>
<organism evidence="7 8">
    <name type="scientific">Saccharopolyspora cebuensis</name>
    <dbReference type="NCBI Taxonomy" id="418759"/>
    <lineage>
        <taxon>Bacteria</taxon>
        <taxon>Bacillati</taxon>
        <taxon>Actinomycetota</taxon>
        <taxon>Actinomycetes</taxon>
        <taxon>Pseudonocardiales</taxon>
        <taxon>Pseudonocardiaceae</taxon>
        <taxon>Saccharopolyspora</taxon>
    </lineage>
</organism>
<feature type="transmembrane region" description="Helical" evidence="6">
    <location>
        <begin position="228"/>
        <end position="248"/>
    </location>
</feature>
<dbReference type="EMBL" id="JBGEHV010000025">
    <property type="protein sequence ID" value="MEY8040725.1"/>
    <property type="molecule type" value="Genomic_DNA"/>
</dbReference>
<evidence type="ECO:0000256" key="3">
    <source>
        <dbReference type="ARBA" id="ARBA00022692"/>
    </source>
</evidence>
<evidence type="ECO:0000313" key="7">
    <source>
        <dbReference type="EMBL" id="MEY8040725.1"/>
    </source>
</evidence>
<comment type="caution">
    <text evidence="7">The sequence shown here is derived from an EMBL/GenBank/DDBJ whole genome shotgun (WGS) entry which is preliminary data.</text>
</comment>
<keyword evidence="5 6" id="KW-0472">Membrane</keyword>
<keyword evidence="2" id="KW-1003">Cell membrane</keyword>
<dbReference type="PANTHER" id="PTHR30213:SF0">
    <property type="entry name" value="UPF0761 MEMBRANE PROTEIN YIHY"/>
    <property type="match status" value="1"/>
</dbReference>
<dbReference type="Proteomes" id="UP001564626">
    <property type="component" value="Unassembled WGS sequence"/>
</dbReference>
<protein>
    <submittedName>
        <fullName evidence="7">YihY/virulence factor BrkB family protein</fullName>
    </submittedName>
</protein>
<dbReference type="RefSeq" id="WP_345360484.1">
    <property type="nucleotide sequence ID" value="NZ_BAABII010000004.1"/>
</dbReference>
<dbReference type="PIRSF" id="PIRSF035875">
    <property type="entry name" value="RNase_BN"/>
    <property type="match status" value="1"/>
</dbReference>
<keyword evidence="4 6" id="KW-1133">Transmembrane helix</keyword>
<evidence type="ECO:0000256" key="6">
    <source>
        <dbReference type="SAM" id="Phobius"/>
    </source>
</evidence>
<proteinExistence type="predicted"/>
<sequence>MWAARLTEGRLAGAARWAGRTAAGRLAVGTVVTSSRNRITGLAGEAAFFTLLSLPPLLLGLVGLLGYLAGALGADTLGQVRELILGGAGAVLSPRSVAEVVRPALDDVLGTGRAGVSAVGFVVALWSGSRALNVYIDAITVLYDLSGQRGVIRQRAMSVALYALGLVAGVALVPLLAVGPNVLVQLLPAADALIRWVYWPAVLLLSTLFLATLYALSVPVRTPWREHLPGAAVALLVWVGGSAGLRGYLALTIENSPLYGTLSAPIAVLLWVYVTALAVLVGAAVNAELDRLHPDRTTARTRAEATG</sequence>
<evidence type="ECO:0000256" key="1">
    <source>
        <dbReference type="ARBA" id="ARBA00004651"/>
    </source>
</evidence>
<evidence type="ECO:0000256" key="5">
    <source>
        <dbReference type="ARBA" id="ARBA00023136"/>
    </source>
</evidence>
<keyword evidence="3 6" id="KW-0812">Transmembrane</keyword>
<keyword evidence="8" id="KW-1185">Reference proteome</keyword>
<feature type="transmembrane region" description="Helical" evidence="6">
    <location>
        <begin position="159"/>
        <end position="177"/>
    </location>
</feature>
<dbReference type="PANTHER" id="PTHR30213">
    <property type="entry name" value="INNER MEMBRANE PROTEIN YHJD"/>
    <property type="match status" value="1"/>
</dbReference>
<evidence type="ECO:0000256" key="4">
    <source>
        <dbReference type="ARBA" id="ARBA00022989"/>
    </source>
</evidence>
<gene>
    <name evidence="7" type="ORF">AB8O55_15060</name>
</gene>
<accession>A0ABV4CI03</accession>
<feature type="transmembrane region" description="Helical" evidence="6">
    <location>
        <begin position="197"/>
        <end position="216"/>
    </location>
</feature>
<evidence type="ECO:0000313" key="8">
    <source>
        <dbReference type="Proteomes" id="UP001564626"/>
    </source>
</evidence>
<comment type="subcellular location">
    <subcellularLocation>
        <location evidence="1">Cell membrane</location>
        <topology evidence="1">Multi-pass membrane protein</topology>
    </subcellularLocation>
</comment>
<feature type="transmembrane region" description="Helical" evidence="6">
    <location>
        <begin position="268"/>
        <end position="287"/>
    </location>
</feature>
<evidence type="ECO:0000256" key="2">
    <source>
        <dbReference type="ARBA" id="ARBA00022475"/>
    </source>
</evidence>
<dbReference type="Pfam" id="PF03631">
    <property type="entry name" value="Virul_fac_BrkB"/>
    <property type="match status" value="1"/>
</dbReference>